<dbReference type="OrthoDB" id="9799456at2"/>
<dbReference type="RefSeq" id="WP_029618622.1">
    <property type="nucleotide sequence ID" value="NZ_CAJXID010000036.1"/>
</dbReference>
<evidence type="ECO:0000313" key="3">
    <source>
        <dbReference type="Proteomes" id="UP000052167"/>
    </source>
</evidence>
<evidence type="ECO:0000256" key="1">
    <source>
        <dbReference type="SAM" id="Phobius"/>
    </source>
</evidence>
<evidence type="ECO:0008006" key="4">
    <source>
        <dbReference type="Google" id="ProtNLM"/>
    </source>
</evidence>
<dbReference type="InterPro" id="IPR009325">
    <property type="entry name" value="DUF983"/>
</dbReference>
<dbReference type="Pfam" id="PF06170">
    <property type="entry name" value="DUF983"/>
    <property type="match status" value="1"/>
</dbReference>
<accession>A0A922P0T9</accession>
<keyword evidence="1" id="KW-1133">Transmembrane helix</keyword>
<feature type="transmembrane region" description="Helical" evidence="1">
    <location>
        <begin position="93"/>
        <end position="114"/>
    </location>
</feature>
<sequence>MHNPSEQPVHYGGGKPAERPVMRSIGRGMRNTCPSCGTGKLFRAFLKPVDQCAVCGEEMHHHRADDLPAYLVIFVVGHVLLTGYMLTDSIFVLSPWAHLAIWVPLAVLAALLTIQPIKGGVIGLQWAQRMHGFGGDSDEDAMRRHGGSDP</sequence>
<organism evidence="2 3">
    <name type="scientific">Pseudorhizobium pelagicum</name>
    <dbReference type="NCBI Taxonomy" id="1509405"/>
    <lineage>
        <taxon>Bacteria</taxon>
        <taxon>Pseudomonadati</taxon>
        <taxon>Pseudomonadota</taxon>
        <taxon>Alphaproteobacteria</taxon>
        <taxon>Hyphomicrobiales</taxon>
        <taxon>Rhizobiaceae</taxon>
        <taxon>Rhizobium/Agrobacterium group</taxon>
        <taxon>Pseudorhizobium</taxon>
    </lineage>
</organism>
<feature type="transmembrane region" description="Helical" evidence="1">
    <location>
        <begin position="67"/>
        <end position="87"/>
    </location>
</feature>
<reference evidence="2 3" key="1">
    <citation type="submission" date="2014-06" db="EMBL/GenBank/DDBJ databases">
        <title>Rhizobium pelagicum/R2-400B4.</title>
        <authorList>
            <person name="Kimes N.E."/>
            <person name="Lopez-Perez M."/>
        </authorList>
    </citation>
    <scope>NUCLEOTIDE SEQUENCE [LARGE SCALE GENOMIC DNA]</scope>
    <source>
        <strain evidence="2 3">R2-400B4</strain>
    </source>
</reference>
<keyword evidence="3" id="KW-1185">Reference proteome</keyword>
<dbReference type="Proteomes" id="UP000052167">
    <property type="component" value="Unassembled WGS sequence"/>
</dbReference>
<gene>
    <name evidence="2" type="ORF">GV68_26050</name>
</gene>
<dbReference type="EMBL" id="JOKJ01000009">
    <property type="protein sequence ID" value="KEQ08660.1"/>
    <property type="molecule type" value="Genomic_DNA"/>
</dbReference>
<protein>
    <recommendedName>
        <fullName evidence="4">Zinc-finger protein</fullName>
    </recommendedName>
</protein>
<evidence type="ECO:0000313" key="2">
    <source>
        <dbReference type="EMBL" id="KEQ08660.1"/>
    </source>
</evidence>
<keyword evidence="1" id="KW-0812">Transmembrane</keyword>
<dbReference type="AlphaFoldDB" id="A0A922P0T9"/>
<keyword evidence="1" id="KW-0472">Membrane</keyword>
<name>A0A922P0T9_9HYPH</name>
<proteinExistence type="predicted"/>
<comment type="caution">
    <text evidence="2">The sequence shown here is derived from an EMBL/GenBank/DDBJ whole genome shotgun (WGS) entry which is preliminary data.</text>
</comment>
<dbReference type="NCBIfam" id="NF004633">
    <property type="entry name" value="PRK05978.1"/>
    <property type="match status" value="1"/>
</dbReference>